<reference evidence="3 4" key="1">
    <citation type="journal article" date="2016" name="Nat. Commun.">
        <title>Thousands of microbial genomes shed light on interconnected biogeochemical processes in an aquifer system.</title>
        <authorList>
            <person name="Anantharaman K."/>
            <person name="Brown C.T."/>
            <person name="Hug L.A."/>
            <person name="Sharon I."/>
            <person name="Castelle C.J."/>
            <person name="Probst A.J."/>
            <person name="Thomas B.C."/>
            <person name="Singh A."/>
            <person name="Wilkins M.J."/>
            <person name="Karaoz U."/>
            <person name="Brodie E.L."/>
            <person name="Williams K.H."/>
            <person name="Hubbard S.S."/>
            <person name="Banfield J.F."/>
        </authorList>
    </citation>
    <scope>NUCLEOTIDE SEQUENCE [LARGE SCALE GENOMIC DNA]</scope>
</reference>
<dbReference type="InterPro" id="IPR030395">
    <property type="entry name" value="GP_PDE_dom"/>
</dbReference>
<dbReference type="Gene3D" id="3.20.20.190">
    <property type="entry name" value="Phosphatidylinositol (PI) phosphodiesterase"/>
    <property type="match status" value="1"/>
</dbReference>
<evidence type="ECO:0000256" key="1">
    <source>
        <dbReference type="SAM" id="Phobius"/>
    </source>
</evidence>
<dbReference type="Pfam" id="PF03009">
    <property type="entry name" value="GDPD"/>
    <property type="match status" value="1"/>
</dbReference>
<dbReference type="SUPFAM" id="SSF51695">
    <property type="entry name" value="PLC-like phosphodiesterases"/>
    <property type="match status" value="1"/>
</dbReference>
<dbReference type="EMBL" id="MFKW01000017">
    <property type="protein sequence ID" value="OGG51757.1"/>
    <property type="molecule type" value="Genomic_DNA"/>
</dbReference>
<dbReference type="GO" id="GO:0008081">
    <property type="term" value="F:phosphoric diester hydrolase activity"/>
    <property type="evidence" value="ECO:0007669"/>
    <property type="project" value="InterPro"/>
</dbReference>
<dbReference type="CDD" id="cd08556">
    <property type="entry name" value="GDPD"/>
    <property type="match status" value="1"/>
</dbReference>
<feature type="transmembrane region" description="Helical" evidence="1">
    <location>
        <begin position="59"/>
        <end position="80"/>
    </location>
</feature>
<evidence type="ECO:0000313" key="3">
    <source>
        <dbReference type="EMBL" id="OGG51757.1"/>
    </source>
</evidence>
<evidence type="ECO:0000259" key="2">
    <source>
        <dbReference type="PROSITE" id="PS51704"/>
    </source>
</evidence>
<keyword evidence="1" id="KW-1133">Transmembrane helix</keyword>
<sequence>MRQLFQDQLKHRRLPLIMAHGGGLGHGRENSVEAIREALKYSPDIIEVDVRKSRDDILYLHHGSIPLGVFAAQFFGFLTFARIQRFVGKLDSLRSAIEAVPSSIDIYLDLKTTKITSADLKPLIEGKRNIWVTAYSVSQLSELRSGLGEDFIYVLNRPLVWVRFREILKLVGLVDMIQIGRWQWSTVVISEIEANGIACHLAHWFLTTDEQRDKMESSPFKGVFLHYDDLAKRTR</sequence>
<feature type="domain" description="GP-PDE" evidence="2">
    <location>
        <begin position="15"/>
        <end position="235"/>
    </location>
</feature>
<keyword evidence="1" id="KW-0812">Transmembrane</keyword>
<comment type="caution">
    <text evidence="3">The sequence shown here is derived from an EMBL/GenBank/DDBJ whole genome shotgun (WGS) entry which is preliminary data.</text>
</comment>
<protein>
    <recommendedName>
        <fullName evidence="2">GP-PDE domain-containing protein</fullName>
    </recommendedName>
</protein>
<proteinExistence type="predicted"/>
<gene>
    <name evidence="3" type="ORF">A2704_07070</name>
</gene>
<dbReference type="InterPro" id="IPR017946">
    <property type="entry name" value="PLC-like_Pdiesterase_TIM-brl"/>
</dbReference>
<dbReference type="PROSITE" id="PS51704">
    <property type="entry name" value="GP_PDE"/>
    <property type="match status" value="1"/>
</dbReference>
<keyword evidence="1" id="KW-0472">Membrane</keyword>
<organism evidence="3 4">
    <name type="scientific">Candidatus Kaiserbacteria bacterium RIFCSPHIGHO2_01_FULL_54_36b</name>
    <dbReference type="NCBI Taxonomy" id="1798483"/>
    <lineage>
        <taxon>Bacteria</taxon>
        <taxon>Candidatus Kaiseribacteriota</taxon>
    </lineage>
</organism>
<accession>A0A1F6CRL9</accession>
<dbReference type="AlphaFoldDB" id="A0A1F6CRL9"/>
<name>A0A1F6CRL9_9BACT</name>
<dbReference type="Proteomes" id="UP000176445">
    <property type="component" value="Unassembled WGS sequence"/>
</dbReference>
<dbReference type="GO" id="GO:0006629">
    <property type="term" value="P:lipid metabolic process"/>
    <property type="evidence" value="ECO:0007669"/>
    <property type="project" value="InterPro"/>
</dbReference>
<evidence type="ECO:0000313" key="4">
    <source>
        <dbReference type="Proteomes" id="UP000176445"/>
    </source>
</evidence>